<dbReference type="AlphaFoldDB" id="A0A0H5RB23"/>
<dbReference type="EMBL" id="HACM01010948">
    <property type="protein sequence ID" value="CRZ11390.1"/>
    <property type="molecule type" value="Transcribed_RNA"/>
</dbReference>
<comment type="similarity">
    <text evidence="4">Belongs to the eukaryotic/archaeal RNase P protein component 4 family.</text>
</comment>
<dbReference type="InterPro" id="IPR007175">
    <property type="entry name" value="Rpr2/Snm1/Rpp21"/>
</dbReference>
<dbReference type="GO" id="GO:0008033">
    <property type="term" value="P:tRNA processing"/>
    <property type="evidence" value="ECO:0007669"/>
    <property type="project" value="UniProtKB-KW"/>
</dbReference>
<reference evidence="6" key="1">
    <citation type="submission" date="2015-04" db="EMBL/GenBank/DDBJ databases">
        <title>The genome sequence of the plant pathogenic Rhizarian Plasmodiophora brassicae reveals insights in its biotrophic life cycle and the origin of chitin synthesis.</title>
        <authorList>
            <person name="Schwelm A."/>
            <person name="Fogelqvist J."/>
            <person name="Knaust A."/>
            <person name="Julke S."/>
            <person name="Lilja T."/>
            <person name="Dhandapani V."/>
            <person name="Bonilla-Rosso G."/>
            <person name="Karlsson M."/>
            <person name="Shevchenko A."/>
            <person name="Choi S.R."/>
            <person name="Kim H.G."/>
            <person name="Park J.Y."/>
            <person name="Lim Y.P."/>
            <person name="Ludwig-Muller J."/>
            <person name="Dixelius C."/>
        </authorList>
    </citation>
    <scope>NUCLEOTIDE SEQUENCE</scope>
    <source>
        <tissue evidence="6">Potato root galls</tissue>
    </source>
</reference>
<keyword evidence="3" id="KW-0862">Zinc</keyword>
<dbReference type="Pfam" id="PF04032">
    <property type="entry name" value="Rpr2"/>
    <property type="match status" value="1"/>
</dbReference>
<dbReference type="GO" id="GO:0046872">
    <property type="term" value="F:metal ion binding"/>
    <property type="evidence" value="ECO:0007669"/>
    <property type="project" value="UniProtKB-KW"/>
</dbReference>
<evidence type="ECO:0000256" key="2">
    <source>
        <dbReference type="ARBA" id="ARBA00022723"/>
    </source>
</evidence>
<proteinExistence type="inferred from homology"/>
<feature type="non-terminal residue" evidence="6">
    <location>
        <position position="240"/>
    </location>
</feature>
<evidence type="ECO:0000256" key="3">
    <source>
        <dbReference type="ARBA" id="ARBA00022833"/>
    </source>
</evidence>
<evidence type="ECO:0000313" key="6">
    <source>
        <dbReference type="EMBL" id="CRZ11390.1"/>
    </source>
</evidence>
<evidence type="ECO:0000256" key="4">
    <source>
        <dbReference type="ARBA" id="ARBA00038402"/>
    </source>
</evidence>
<dbReference type="Gene3D" id="6.20.50.20">
    <property type="match status" value="1"/>
</dbReference>
<keyword evidence="2" id="KW-0479">Metal-binding</keyword>
<evidence type="ECO:0000256" key="1">
    <source>
        <dbReference type="ARBA" id="ARBA00022694"/>
    </source>
</evidence>
<name>A0A0H5RB23_9EUKA</name>
<feature type="region of interest" description="Disordered" evidence="5">
    <location>
        <begin position="191"/>
        <end position="240"/>
    </location>
</feature>
<sequence>MESTSSQPGGTTVHGFDRFLHLWTAAHEVALACPNLARLYMNRARDSSIVSDIHISDQFRTRFCFKCGSFFVPGETCSIRLSKSEKPLPLVAKRKRSRTRFQNHITYTCHDCGFTNRLSGSSRDHLHELQERIRKDNANLREKKALLTKQARVASVNPSAIKPVVNSLFFSFQCEEATVGARKRALITRRTEPPAVPAQSSVVSAPPANKVLPSKPQSRGDQSPPPSNLTMYQLLDKYRK</sequence>
<evidence type="ECO:0000256" key="5">
    <source>
        <dbReference type="SAM" id="MobiDB-lite"/>
    </source>
</evidence>
<dbReference type="PANTHER" id="PTHR14742">
    <property type="entry name" value="RIBONUCLEASE P SUBUNIT P21"/>
    <property type="match status" value="1"/>
</dbReference>
<accession>A0A0H5RB23</accession>
<organism evidence="6">
    <name type="scientific">Spongospora subterranea</name>
    <dbReference type="NCBI Taxonomy" id="70186"/>
    <lineage>
        <taxon>Eukaryota</taxon>
        <taxon>Sar</taxon>
        <taxon>Rhizaria</taxon>
        <taxon>Endomyxa</taxon>
        <taxon>Phytomyxea</taxon>
        <taxon>Plasmodiophorida</taxon>
        <taxon>Plasmodiophoridae</taxon>
        <taxon>Spongospora</taxon>
    </lineage>
</organism>
<keyword evidence="1" id="KW-0819">tRNA processing</keyword>
<dbReference type="PANTHER" id="PTHR14742:SF0">
    <property type="entry name" value="RIBONUCLEASE P PROTEIN SUBUNIT P21"/>
    <property type="match status" value="1"/>
</dbReference>
<dbReference type="GO" id="GO:0005655">
    <property type="term" value="C:nucleolar ribonuclease P complex"/>
    <property type="evidence" value="ECO:0007669"/>
    <property type="project" value="TreeGrafter"/>
</dbReference>
<protein>
    <submittedName>
        <fullName evidence="6">Uncharacterized protein</fullName>
    </submittedName>
</protein>